<gene>
    <name evidence="8" type="ORF">SAMN04488101_104231</name>
</gene>
<dbReference type="SUPFAM" id="SSF48452">
    <property type="entry name" value="TPR-like"/>
    <property type="match status" value="1"/>
</dbReference>
<evidence type="ECO:0000256" key="4">
    <source>
        <dbReference type="ARBA" id="ARBA00023136"/>
    </source>
</evidence>
<dbReference type="Proteomes" id="UP000192678">
    <property type="component" value="Unassembled WGS sequence"/>
</dbReference>
<accession>A0A1W2CSA5</accession>
<evidence type="ECO:0000256" key="3">
    <source>
        <dbReference type="ARBA" id="ARBA00022729"/>
    </source>
</evidence>
<keyword evidence="4" id="KW-0472">Membrane</keyword>
<evidence type="ECO:0000256" key="1">
    <source>
        <dbReference type="ARBA" id="ARBA00004442"/>
    </source>
</evidence>
<dbReference type="InterPro" id="IPR033985">
    <property type="entry name" value="SusD-like_N"/>
</dbReference>
<dbReference type="InterPro" id="IPR011990">
    <property type="entry name" value="TPR-like_helical_dom_sf"/>
</dbReference>
<feature type="domain" description="SusD-like N-terminal" evidence="7">
    <location>
        <begin position="23"/>
        <end position="203"/>
    </location>
</feature>
<dbReference type="InterPro" id="IPR012944">
    <property type="entry name" value="SusD_RagB_dom"/>
</dbReference>
<evidence type="ECO:0000259" key="7">
    <source>
        <dbReference type="Pfam" id="PF14322"/>
    </source>
</evidence>
<evidence type="ECO:0000259" key="6">
    <source>
        <dbReference type="Pfam" id="PF07980"/>
    </source>
</evidence>
<dbReference type="Gene3D" id="1.25.40.900">
    <property type="match status" value="1"/>
</dbReference>
<dbReference type="Pfam" id="PF07980">
    <property type="entry name" value="SusD_RagB"/>
    <property type="match status" value="1"/>
</dbReference>
<dbReference type="OrthoDB" id="1097962at2"/>
<keyword evidence="3" id="KW-0732">Signal</keyword>
<dbReference type="Gene3D" id="2.20.20.130">
    <property type="match status" value="1"/>
</dbReference>
<dbReference type="STRING" id="475255.SAMN04488101_104231"/>
<protein>
    <submittedName>
        <fullName evidence="8">SusD family protein</fullName>
    </submittedName>
</protein>
<dbReference type="GO" id="GO:0009279">
    <property type="term" value="C:cell outer membrane"/>
    <property type="evidence" value="ECO:0007669"/>
    <property type="project" value="UniProtKB-SubCell"/>
</dbReference>
<comment type="similarity">
    <text evidence="2">Belongs to the SusD family.</text>
</comment>
<evidence type="ECO:0000256" key="5">
    <source>
        <dbReference type="ARBA" id="ARBA00023237"/>
    </source>
</evidence>
<dbReference type="RefSeq" id="WP_084289338.1">
    <property type="nucleotide sequence ID" value="NZ_FWYB01000004.1"/>
</dbReference>
<evidence type="ECO:0000313" key="8">
    <source>
        <dbReference type="EMBL" id="SMC88100.1"/>
    </source>
</evidence>
<dbReference type="PROSITE" id="PS51257">
    <property type="entry name" value="PROKAR_LIPOPROTEIN"/>
    <property type="match status" value="1"/>
</dbReference>
<reference evidence="8 9" key="1">
    <citation type="submission" date="2017-04" db="EMBL/GenBank/DDBJ databases">
        <authorList>
            <person name="Afonso C.L."/>
            <person name="Miller P.J."/>
            <person name="Scott M.A."/>
            <person name="Spackman E."/>
            <person name="Goraichik I."/>
            <person name="Dimitrov K.M."/>
            <person name="Suarez D.L."/>
            <person name="Swayne D.E."/>
        </authorList>
    </citation>
    <scope>NUCLEOTIDE SEQUENCE [LARGE SCALE GENOMIC DNA]</scope>
    <source>
        <strain evidence="8 9">DSM 19625</strain>
    </source>
</reference>
<evidence type="ECO:0000313" key="9">
    <source>
        <dbReference type="Proteomes" id="UP000192678"/>
    </source>
</evidence>
<organism evidence="8 9">
    <name type="scientific">Pedobacter nyackensis</name>
    <dbReference type="NCBI Taxonomy" id="475255"/>
    <lineage>
        <taxon>Bacteria</taxon>
        <taxon>Pseudomonadati</taxon>
        <taxon>Bacteroidota</taxon>
        <taxon>Sphingobacteriia</taxon>
        <taxon>Sphingobacteriales</taxon>
        <taxon>Sphingobacteriaceae</taxon>
        <taxon>Pedobacter</taxon>
    </lineage>
</organism>
<comment type="subcellular location">
    <subcellularLocation>
        <location evidence="1">Cell outer membrane</location>
    </subcellularLocation>
</comment>
<keyword evidence="5" id="KW-0998">Cell outer membrane</keyword>
<dbReference type="Gene3D" id="1.25.40.390">
    <property type="match status" value="1"/>
</dbReference>
<dbReference type="EMBL" id="FWYB01000004">
    <property type="protein sequence ID" value="SMC88100.1"/>
    <property type="molecule type" value="Genomic_DNA"/>
</dbReference>
<dbReference type="Pfam" id="PF14322">
    <property type="entry name" value="SusD-like_3"/>
    <property type="match status" value="1"/>
</dbReference>
<feature type="domain" description="RagB/SusD" evidence="6">
    <location>
        <begin position="346"/>
        <end position="437"/>
    </location>
</feature>
<proteinExistence type="inferred from homology"/>
<dbReference type="AlphaFoldDB" id="A0A1W2CSA5"/>
<keyword evidence="9" id="KW-1185">Reference proteome</keyword>
<evidence type="ECO:0000256" key="2">
    <source>
        <dbReference type="ARBA" id="ARBA00006275"/>
    </source>
</evidence>
<name>A0A1W2CSA5_9SPHI</name>
<sequence length="473" mass="53601">MRNRLIVGLMTIVVMLSVSSCKKWLDVQPRTKIKSDVLLQTEQGYKDALIGCYTLMKSQSLYGRELTFGFMDAVAQQYDTFNNSTYGSVAQFRYTTDAKVRIQIDGMWRGMYNILANVNNILDNIDNNKALFTGNNYQIIKGEALAIRAFIHLDLLRNFASTDLTKIAIPYANSLSTEVTPRSTGNQVMDLLLKDLEDAVLNLNVDPIKKGIKRSATDEFLNNRHQRLNYFAVKGIAARAYLWKNDKVNALTNAMEVIQAGNQVFPWIQTSNISATADMDKDFTFSTENLFALNVFDLKIIANKWFISAFSGDQLLKSSFNYESMYEKGGIGANDYRLIYTSRLSGNNYILYKFFQPDNYKIAYASMIPLVRRSEMNYIAAECNVGLDNGKAIDLLNEVREHRGITTPLSASLTDAQVKAEILKEYRKEFQGEGQLFGYCKRTKQAKFPPNSVTLTDVQLVLPMPENEIEFGK</sequence>